<evidence type="ECO:0008006" key="3">
    <source>
        <dbReference type="Google" id="ProtNLM"/>
    </source>
</evidence>
<dbReference type="eggNOG" id="COG4726">
    <property type="taxonomic scope" value="Bacteria"/>
</dbReference>
<sequence>MRTLPGHRRQAGATLVVGLVVLLLFTLLVSSAFVLGTSNLKAVGNMQSRDESIAAANMATNLILSTPFSASPSGQRVEIDLNDDDKTDYGVDIAEPECVRASPAAATAPSSVTLPAMADFTWNTVWEIRASVNDPLSGADTLVRSGVRVLLSSAEKGKVCP</sequence>
<dbReference type="OrthoDB" id="5954810at2"/>
<dbReference type="EnsemblBacteria" id="ACO77415">
    <property type="protein sequence ID" value="ACO77415"/>
    <property type="gene ID" value="Avin_11860"/>
</dbReference>
<dbReference type="AlphaFoldDB" id="C1DPI3"/>
<dbReference type="Proteomes" id="UP000002424">
    <property type="component" value="Chromosome"/>
</dbReference>
<dbReference type="EMBL" id="CP001157">
    <property type="protein sequence ID" value="ACO77415.1"/>
    <property type="molecule type" value="Genomic_DNA"/>
</dbReference>
<gene>
    <name evidence="1" type="ordered locus">Avin_11860</name>
</gene>
<dbReference type="KEGG" id="avn:Avin_11860"/>
<organism evidence="1 2">
    <name type="scientific">Azotobacter vinelandii (strain DJ / ATCC BAA-1303)</name>
    <dbReference type="NCBI Taxonomy" id="322710"/>
    <lineage>
        <taxon>Bacteria</taxon>
        <taxon>Pseudomonadati</taxon>
        <taxon>Pseudomonadota</taxon>
        <taxon>Gammaproteobacteria</taxon>
        <taxon>Pseudomonadales</taxon>
        <taxon>Pseudomonadaceae</taxon>
        <taxon>Azotobacter</taxon>
    </lineage>
</organism>
<keyword evidence="2" id="KW-1185">Reference proteome</keyword>
<reference evidence="1 2" key="1">
    <citation type="journal article" date="2009" name="J. Bacteriol.">
        <title>Genome sequence of Azotobacter vinelandii, an obligate aerobe specialized to support diverse anaerobic metabolic processes.</title>
        <authorList>
            <person name="Setubal J.C."/>
            <person name="dos Santos P."/>
            <person name="Goldman B.S."/>
            <person name="Ertesvag H."/>
            <person name="Espin G."/>
            <person name="Rubio L.M."/>
            <person name="Valla S."/>
            <person name="Almeida N.F."/>
            <person name="Balasubramanian D."/>
            <person name="Cromes L."/>
            <person name="Curatti L."/>
            <person name="Du Z."/>
            <person name="Godsy E."/>
            <person name="Goodner B."/>
            <person name="Hellner-Burris K."/>
            <person name="Hernandez J.A."/>
            <person name="Houmiel K."/>
            <person name="Imperial J."/>
            <person name="Kennedy C."/>
            <person name="Larson T.J."/>
            <person name="Latreille P."/>
            <person name="Ligon L.S."/>
            <person name="Lu J."/>
            <person name="Maerk M."/>
            <person name="Miller N.M."/>
            <person name="Norton S."/>
            <person name="O'Carroll I.P."/>
            <person name="Paulsen I."/>
            <person name="Raulfs E.C."/>
            <person name="Roemer R."/>
            <person name="Rosser J."/>
            <person name="Segura D."/>
            <person name="Slater S."/>
            <person name="Stricklin S.L."/>
            <person name="Studholme D.J."/>
            <person name="Sun J."/>
            <person name="Viana C.J."/>
            <person name="Wallin E."/>
            <person name="Wang B."/>
            <person name="Wheeler C."/>
            <person name="Zhu H."/>
            <person name="Dean D.R."/>
            <person name="Dixon R."/>
            <person name="Wood D."/>
        </authorList>
    </citation>
    <scope>NUCLEOTIDE SEQUENCE [LARGE SCALE GENOMIC DNA]</scope>
    <source>
        <strain evidence="2">DJ / ATCC BAA-1303</strain>
    </source>
</reference>
<evidence type="ECO:0000313" key="1">
    <source>
        <dbReference type="EMBL" id="ACO77415.1"/>
    </source>
</evidence>
<name>C1DPI3_AZOVD</name>
<dbReference type="RefSeq" id="WP_012699835.1">
    <property type="nucleotide sequence ID" value="NC_012560.1"/>
</dbReference>
<proteinExistence type="predicted"/>
<evidence type="ECO:0000313" key="2">
    <source>
        <dbReference type="Proteomes" id="UP000002424"/>
    </source>
</evidence>
<dbReference type="STRING" id="322710.Avin_11860"/>
<dbReference type="GeneID" id="88184511"/>
<protein>
    <recommendedName>
        <fullName evidence="3">Type 4 fimbrial biogenesis protein PilX N-terminal domain-containing protein</fullName>
    </recommendedName>
</protein>
<accession>C1DPI3</accession>
<dbReference type="HOGENOM" id="CLU_126486_0_0_6"/>